<organism evidence="4 5">
    <name type="scientific">Leptothrix cholodnii (strain ATCC 51168 / LMG 8142 / SP-6)</name>
    <name type="common">Leptothrix discophora (strain SP-6)</name>
    <dbReference type="NCBI Taxonomy" id="395495"/>
    <lineage>
        <taxon>Bacteria</taxon>
        <taxon>Pseudomonadati</taxon>
        <taxon>Pseudomonadota</taxon>
        <taxon>Betaproteobacteria</taxon>
        <taxon>Burkholderiales</taxon>
        <taxon>Sphaerotilaceae</taxon>
        <taxon>Leptothrix</taxon>
    </lineage>
</organism>
<dbReference type="PANTHER" id="PTHR12110:SF21">
    <property type="entry name" value="XYLOSE ISOMERASE-LIKE TIM BARREL DOMAIN-CONTAINING PROTEIN"/>
    <property type="match status" value="1"/>
</dbReference>
<comment type="caution">
    <text evidence="2">Lacks conserved residue(s) required for the propagation of feature annotation.</text>
</comment>
<dbReference type="HAMAP" id="MF_02238">
    <property type="entry name" value="DSD"/>
    <property type="match status" value="1"/>
</dbReference>
<dbReference type="STRING" id="395495.Lcho_0418"/>
<evidence type="ECO:0000313" key="5">
    <source>
        <dbReference type="Proteomes" id="UP000001693"/>
    </source>
</evidence>
<dbReference type="EMBL" id="CP001013">
    <property type="protein sequence ID" value="ACB32693.1"/>
    <property type="molecule type" value="Genomic_DNA"/>
</dbReference>
<dbReference type="Pfam" id="PF01261">
    <property type="entry name" value="AP_endonuc_2"/>
    <property type="match status" value="1"/>
</dbReference>
<dbReference type="PANTHER" id="PTHR12110">
    <property type="entry name" value="HYDROXYPYRUVATE ISOMERASE"/>
    <property type="match status" value="1"/>
</dbReference>
<feature type="binding site" evidence="2">
    <location>
        <position position="165"/>
    </location>
    <ligand>
        <name>a divalent metal cation</name>
        <dbReference type="ChEBI" id="CHEBI:60240"/>
        <note>catalytic</note>
    </ligand>
</feature>
<dbReference type="AlphaFoldDB" id="B1XX47"/>
<feature type="domain" description="VOC" evidence="3">
    <location>
        <begin position="298"/>
        <end position="417"/>
    </location>
</feature>
<dbReference type="SUPFAM" id="SSF54593">
    <property type="entry name" value="Glyoxalase/Bleomycin resistance protein/Dihydroxybiphenyl dioxygenase"/>
    <property type="match status" value="1"/>
</dbReference>
<dbReference type="KEGG" id="lch:Lcho_0418"/>
<dbReference type="OrthoDB" id="9780241at2"/>
<dbReference type="GO" id="GO:0016853">
    <property type="term" value="F:isomerase activity"/>
    <property type="evidence" value="ECO:0007669"/>
    <property type="project" value="UniProtKB-KW"/>
</dbReference>
<dbReference type="EC" id="4.2.1.118" evidence="2"/>
<dbReference type="InterPro" id="IPR043700">
    <property type="entry name" value="DSD"/>
</dbReference>
<feature type="binding site" evidence="2">
    <location>
        <position position="191"/>
    </location>
    <ligand>
        <name>a divalent metal cation</name>
        <dbReference type="ChEBI" id="CHEBI:60240"/>
        <note>catalytic</note>
    </ligand>
</feature>
<comment type="similarity">
    <text evidence="2">Belongs to the bacterial two-domain DSD family.</text>
</comment>
<comment type="catalytic activity">
    <reaction evidence="2">
        <text>3-dehydroshikimate = 3,4-dihydroxybenzoate + H2O</text>
        <dbReference type="Rhea" id="RHEA:24848"/>
        <dbReference type="ChEBI" id="CHEBI:15377"/>
        <dbReference type="ChEBI" id="CHEBI:16630"/>
        <dbReference type="ChEBI" id="CHEBI:36241"/>
        <dbReference type="EC" id="4.2.1.118"/>
    </reaction>
</comment>
<accession>B1XX47</accession>
<dbReference type="InterPro" id="IPR041736">
    <property type="entry name" value="4OHPhenylPyrv_dOase_N"/>
</dbReference>
<evidence type="ECO:0000259" key="3">
    <source>
        <dbReference type="PROSITE" id="PS51819"/>
    </source>
</evidence>
<dbReference type="GO" id="GO:0046565">
    <property type="term" value="F:3-dehydroshikimate dehydratase activity"/>
    <property type="evidence" value="ECO:0007669"/>
    <property type="project" value="UniProtKB-UniRule"/>
</dbReference>
<dbReference type="GO" id="GO:0046279">
    <property type="term" value="P:3,4-dihydroxybenzoate biosynthetic process"/>
    <property type="evidence" value="ECO:0007669"/>
    <property type="project" value="UniProtKB-UniRule"/>
</dbReference>
<dbReference type="InterPro" id="IPR004360">
    <property type="entry name" value="Glyas_Fos-R_dOase_dom"/>
</dbReference>
<proteinExistence type="inferred from homology"/>
<comment type="cofactor">
    <cofactor evidence="2">
        <name>a divalent metal cation</name>
        <dbReference type="ChEBI" id="CHEBI:60240"/>
    </cofactor>
</comment>
<keyword evidence="1 2" id="KW-0479">Metal-binding</keyword>
<dbReference type="eggNOG" id="COG3185">
    <property type="taxonomic scope" value="Bacteria"/>
</dbReference>
<reference evidence="4 5" key="1">
    <citation type="submission" date="2008-03" db="EMBL/GenBank/DDBJ databases">
        <title>Complete sequence of Leptothrix cholodnii SP-6.</title>
        <authorList>
            <consortium name="US DOE Joint Genome Institute"/>
            <person name="Copeland A."/>
            <person name="Lucas S."/>
            <person name="Lapidus A."/>
            <person name="Glavina del Rio T."/>
            <person name="Dalin E."/>
            <person name="Tice H."/>
            <person name="Bruce D."/>
            <person name="Goodwin L."/>
            <person name="Pitluck S."/>
            <person name="Chertkov O."/>
            <person name="Brettin T."/>
            <person name="Detter J.C."/>
            <person name="Han C."/>
            <person name="Kuske C.R."/>
            <person name="Schmutz J."/>
            <person name="Larimer F."/>
            <person name="Land M."/>
            <person name="Hauser L."/>
            <person name="Kyrpides N."/>
            <person name="Lykidis A."/>
            <person name="Emerson D."/>
            <person name="Richardson P."/>
        </authorList>
    </citation>
    <scope>NUCLEOTIDE SEQUENCE [LARGE SCALE GENOMIC DNA]</scope>
    <source>
        <strain evidence="5">ATCC 51168 / LMG 8142 / SP-6</strain>
    </source>
</reference>
<comment type="function">
    <text evidence="2">Catalyzes the conversion of 3-dehydroshikimate to protocatechuate (3,4-dihydroxybenzoate), a common intermediate of quinate and shikimate degradation pathways.</text>
</comment>
<dbReference type="CDD" id="cd08342">
    <property type="entry name" value="HPPD_N_like"/>
    <property type="match status" value="1"/>
</dbReference>
<keyword evidence="5" id="KW-1185">Reference proteome</keyword>
<comment type="pathway">
    <text evidence="2">Aromatic compound metabolism; 3,4-dihydroxybenzoate biosynthesis.</text>
</comment>
<feature type="binding site" evidence="2">
    <location>
        <position position="134"/>
    </location>
    <ligand>
        <name>a divalent metal cation</name>
        <dbReference type="ChEBI" id="CHEBI:60240"/>
        <note>catalytic</note>
    </ligand>
</feature>
<name>B1XX47_LEPCP</name>
<dbReference type="SUPFAM" id="SSF51658">
    <property type="entry name" value="Xylose isomerase-like"/>
    <property type="match status" value="1"/>
</dbReference>
<evidence type="ECO:0000256" key="1">
    <source>
        <dbReference type="ARBA" id="ARBA00022723"/>
    </source>
</evidence>
<dbReference type="eggNOG" id="COG1082">
    <property type="taxonomic scope" value="Bacteria"/>
</dbReference>
<keyword evidence="2" id="KW-0456">Lyase</keyword>
<feature type="binding site" evidence="2">
    <location>
        <position position="242"/>
    </location>
    <ligand>
        <name>a divalent metal cation</name>
        <dbReference type="ChEBI" id="CHEBI:60240"/>
        <note>catalytic</note>
    </ligand>
</feature>
<dbReference type="Gene3D" id="3.10.180.10">
    <property type="entry name" value="2,3-Dihydroxybiphenyl 1,2-Dioxygenase, domain 1"/>
    <property type="match status" value="2"/>
</dbReference>
<protein>
    <recommendedName>
        <fullName evidence="2">3-dehydroshikimate dehydratase</fullName>
        <shortName evidence="2">DSD</shortName>
        <ecNumber evidence="2">4.2.1.118</ecNumber>
    </recommendedName>
</protein>
<dbReference type="PROSITE" id="PS51819">
    <property type="entry name" value="VOC"/>
    <property type="match status" value="2"/>
</dbReference>
<dbReference type="HOGENOM" id="CLU_029438_0_0_4"/>
<dbReference type="GO" id="GO:0046872">
    <property type="term" value="F:metal ion binding"/>
    <property type="evidence" value="ECO:0007669"/>
    <property type="project" value="UniProtKB-UniRule"/>
</dbReference>
<dbReference type="InterPro" id="IPR037523">
    <property type="entry name" value="VOC_core"/>
</dbReference>
<dbReference type="Gene3D" id="3.20.20.150">
    <property type="entry name" value="Divalent-metal-dependent TIM barrel enzymes"/>
    <property type="match status" value="1"/>
</dbReference>
<dbReference type="Proteomes" id="UP000001693">
    <property type="component" value="Chromosome"/>
</dbReference>
<keyword evidence="4" id="KW-0413">Isomerase</keyword>
<dbReference type="RefSeq" id="WP_012345455.1">
    <property type="nucleotide sequence ID" value="NC_010524.1"/>
</dbReference>
<dbReference type="InterPro" id="IPR029068">
    <property type="entry name" value="Glyas_Bleomycin-R_OHBP_Dase"/>
</dbReference>
<dbReference type="Pfam" id="PF00903">
    <property type="entry name" value="Glyoxalase"/>
    <property type="match status" value="1"/>
</dbReference>
<dbReference type="Pfam" id="PF14696">
    <property type="entry name" value="Glyoxalase_5"/>
    <property type="match status" value="1"/>
</dbReference>
<feature type="domain" description="VOC" evidence="3">
    <location>
        <begin position="445"/>
        <end position="594"/>
    </location>
</feature>
<gene>
    <name evidence="4" type="ordered locus">Lcho_0418</name>
</gene>
<evidence type="ECO:0000256" key="2">
    <source>
        <dbReference type="HAMAP-Rule" id="MF_02238"/>
    </source>
</evidence>
<dbReference type="InterPro" id="IPR013022">
    <property type="entry name" value="Xyl_isomerase-like_TIM-brl"/>
</dbReference>
<evidence type="ECO:0000313" key="4">
    <source>
        <dbReference type="EMBL" id="ACB32693.1"/>
    </source>
</evidence>
<dbReference type="UniPathway" id="UPA00088"/>
<dbReference type="InterPro" id="IPR050312">
    <property type="entry name" value="IolE/XylAMocC-like"/>
</dbReference>
<sequence length="635" mass="69424">MRRSIATVSLSGMLKEKLQAAAAAHFDGVEIFENDLLQFSGTPRDVRRICEDLGLAIDMFQPFRDFDAPTPAQLARSLERAERKFDVMAELGTPLILVCSNVQPDAIGDVDQLAEQFHQLAERAAKRGMRIAYEALAWGSQVKLFSQAWAVVERVNHPNLGLALDSFHTLSLRDDPAPIAKLPGDKIFYMQLADAPWLAWGPSDVLTYSRHYRCFPGQGELDVTGFVRAALDAGYTGPISLEIFNDEFRSAPARANAVDAMRSLLWLEEQVRHTPPAPQARPVTVPLFDPPPAPVLTGWSFIEFAVDPATATRLAGQLTSLGFARIGRHRSKDVDLYGQGDVRIVLNLEQDSFARSHFDVHGTSVCALALATVDAQAALVRAEALACPRVTGRIGSDELSIPAVRSPDGSLLYFCDAKQGGHSFEADFIIDAEALRNTPAGVGARVDHLTQALPGGQVEPWVLFYRAVLGLAPQRNTVLHDPYGIMRSREIESADGAVRCSLMVSERDNTAVSRSVSRFGGAGVQQIAIGVGDAIATVTALRQRGAPLLPVPHNYYDDLAAKYELDPAFLAALRAAGVMYERDAKGEFLHAYTAPFEDRFEFEFVERRGAYDLYGSTNAPVRLAALAEWRASHGR</sequence>
<dbReference type="InterPro" id="IPR036237">
    <property type="entry name" value="Xyl_isomerase-like_sf"/>
</dbReference>